<organism evidence="2 3">
    <name type="scientific">Bradyrhizobium diversitatis</name>
    <dbReference type="NCBI Taxonomy" id="2755406"/>
    <lineage>
        <taxon>Bacteria</taxon>
        <taxon>Pseudomonadati</taxon>
        <taxon>Pseudomonadota</taxon>
        <taxon>Alphaproteobacteria</taxon>
        <taxon>Hyphomicrobiales</taxon>
        <taxon>Nitrobacteraceae</taxon>
        <taxon>Bradyrhizobium</taxon>
    </lineage>
</organism>
<sequence length="72" mass="7895">MGQEFYRELAQQARDLAERADPFTRQRLLKLAGSYDVKGGNLGRSPRPTERPLPIPRTTPPASIFSGPGEAG</sequence>
<dbReference type="RefSeq" id="WP_197965754.1">
    <property type="nucleotide sequence ID" value="NZ_JACEGD010000007.1"/>
</dbReference>
<keyword evidence="3" id="KW-1185">Reference proteome</keyword>
<evidence type="ECO:0000256" key="1">
    <source>
        <dbReference type="SAM" id="MobiDB-lite"/>
    </source>
</evidence>
<dbReference type="EMBL" id="JACEGD010000007">
    <property type="protein sequence ID" value="MBH5386373.1"/>
    <property type="molecule type" value="Genomic_DNA"/>
</dbReference>
<comment type="caution">
    <text evidence="2">The sequence shown here is derived from an EMBL/GenBank/DDBJ whole genome shotgun (WGS) entry which is preliminary data.</text>
</comment>
<evidence type="ECO:0000313" key="2">
    <source>
        <dbReference type="EMBL" id="MBH5386373.1"/>
    </source>
</evidence>
<reference evidence="2 3" key="1">
    <citation type="submission" date="2020-07" db="EMBL/GenBank/DDBJ databases">
        <title>Bradyrhizobium diversity isolated from nodules of indigenous legumes of Western Australia.</title>
        <authorList>
            <person name="Klepa M.S."/>
        </authorList>
    </citation>
    <scope>NUCLEOTIDE SEQUENCE [LARGE SCALE GENOMIC DNA]</scope>
    <source>
        <strain evidence="2 3">CNPSo 4019</strain>
    </source>
</reference>
<dbReference type="Proteomes" id="UP001194539">
    <property type="component" value="Unassembled WGS sequence"/>
</dbReference>
<evidence type="ECO:0000313" key="3">
    <source>
        <dbReference type="Proteomes" id="UP001194539"/>
    </source>
</evidence>
<feature type="region of interest" description="Disordered" evidence="1">
    <location>
        <begin position="36"/>
        <end position="72"/>
    </location>
</feature>
<proteinExistence type="predicted"/>
<name>A0ABS0NZD7_9BRAD</name>
<accession>A0ABS0NZD7</accession>
<gene>
    <name evidence="2" type="ORF">H1B27_08750</name>
</gene>
<protein>
    <submittedName>
        <fullName evidence="2">Uncharacterized protein</fullName>
    </submittedName>
</protein>